<gene>
    <name evidence="5" type="ORF">D6D20_00973</name>
</gene>
<dbReference type="GO" id="GO:1990904">
    <property type="term" value="C:ribonucleoprotein complex"/>
    <property type="evidence" value="ECO:0007669"/>
    <property type="project" value="UniProtKB-KW"/>
</dbReference>
<keyword evidence="3" id="KW-0687">Ribonucleoprotein</keyword>
<evidence type="ECO:0000313" key="6">
    <source>
        <dbReference type="Proteomes" id="UP000310421"/>
    </source>
</evidence>
<name>A0A4S8ZLC3_AURPU</name>
<dbReference type="InterPro" id="IPR036935">
    <property type="entry name" value="Ribosomal_bL9_N_sf"/>
</dbReference>
<evidence type="ECO:0000259" key="4">
    <source>
        <dbReference type="Pfam" id="PF01281"/>
    </source>
</evidence>
<dbReference type="GO" id="GO:0005840">
    <property type="term" value="C:ribosome"/>
    <property type="evidence" value="ECO:0007669"/>
    <property type="project" value="UniProtKB-KW"/>
</dbReference>
<dbReference type="InterPro" id="IPR000244">
    <property type="entry name" value="Ribosomal_bL9"/>
</dbReference>
<feature type="domain" description="Ribosomal protein L9" evidence="4">
    <location>
        <begin position="48"/>
        <end position="92"/>
    </location>
</feature>
<reference evidence="5 6" key="1">
    <citation type="submission" date="2018-10" db="EMBL/GenBank/DDBJ databases">
        <title>Fifty Aureobasidium pullulans genomes reveal a recombining polyextremotolerant generalist.</title>
        <authorList>
            <person name="Gostincar C."/>
            <person name="Turk M."/>
            <person name="Zajc J."/>
            <person name="Gunde-Cimerman N."/>
        </authorList>
    </citation>
    <scope>NUCLEOTIDE SEQUENCE [LARGE SCALE GENOMIC DNA]</scope>
    <source>
        <strain evidence="5 6">EXF-10751</strain>
    </source>
</reference>
<dbReference type="GO" id="GO:0003735">
    <property type="term" value="F:structural constituent of ribosome"/>
    <property type="evidence" value="ECO:0007669"/>
    <property type="project" value="InterPro"/>
</dbReference>
<evidence type="ECO:0000256" key="3">
    <source>
        <dbReference type="ARBA" id="ARBA00023274"/>
    </source>
</evidence>
<dbReference type="Pfam" id="PF01281">
    <property type="entry name" value="Ribosomal_L9_N"/>
    <property type="match status" value="1"/>
</dbReference>
<dbReference type="SUPFAM" id="SSF55658">
    <property type="entry name" value="L9 N-domain-like"/>
    <property type="match status" value="1"/>
</dbReference>
<accession>A0A4S8ZLC3</accession>
<comment type="similarity">
    <text evidence="1">Belongs to the bacterial ribosomal protein bL9 family.</text>
</comment>
<organism evidence="5 6">
    <name type="scientific">Aureobasidium pullulans</name>
    <name type="common">Black yeast</name>
    <name type="synonym">Pullularia pullulans</name>
    <dbReference type="NCBI Taxonomy" id="5580"/>
    <lineage>
        <taxon>Eukaryota</taxon>
        <taxon>Fungi</taxon>
        <taxon>Dikarya</taxon>
        <taxon>Ascomycota</taxon>
        <taxon>Pezizomycotina</taxon>
        <taxon>Dothideomycetes</taxon>
        <taxon>Dothideomycetidae</taxon>
        <taxon>Dothideales</taxon>
        <taxon>Saccotheciaceae</taxon>
        <taxon>Aureobasidium</taxon>
    </lineage>
</organism>
<dbReference type="GO" id="GO:0006412">
    <property type="term" value="P:translation"/>
    <property type="evidence" value="ECO:0007669"/>
    <property type="project" value="InterPro"/>
</dbReference>
<dbReference type="PANTHER" id="PTHR21368">
    <property type="entry name" value="50S RIBOSOMAL PROTEIN L9"/>
    <property type="match status" value="1"/>
</dbReference>
<comment type="caution">
    <text evidence="5">The sequence shown here is derived from an EMBL/GenBank/DDBJ whole genome shotgun (WGS) entry which is preliminary data.</text>
</comment>
<dbReference type="Proteomes" id="UP000310421">
    <property type="component" value="Unassembled WGS sequence"/>
</dbReference>
<protein>
    <recommendedName>
        <fullName evidence="4">Ribosomal protein L9 domain-containing protein</fullName>
    </recommendedName>
</protein>
<evidence type="ECO:0000256" key="1">
    <source>
        <dbReference type="ARBA" id="ARBA00010605"/>
    </source>
</evidence>
<dbReference type="AlphaFoldDB" id="A0A4S8ZLC3"/>
<dbReference type="Gene3D" id="3.40.5.10">
    <property type="entry name" value="Ribosomal protein L9, N-terminal domain"/>
    <property type="match status" value="1"/>
</dbReference>
<keyword evidence="2" id="KW-0689">Ribosomal protein</keyword>
<proteinExistence type="inferred from homology"/>
<dbReference type="EMBL" id="QZAN01000005">
    <property type="protein sequence ID" value="THW66870.1"/>
    <property type="molecule type" value="Genomic_DNA"/>
</dbReference>
<evidence type="ECO:0000256" key="2">
    <source>
        <dbReference type="ARBA" id="ARBA00022980"/>
    </source>
</evidence>
<dbReference type="InterPro" id="IPR009027">
    <property type="entry name" value="Ribosomal_bL9/RNase_H1_N"/>
</dbReference>
<evidence type="ECO:0000313" key="5">
    <source>
        <dbReference type="EMBL" id="THW66870.1"/>
    </source>
</evidence>
<dbReference type="InterPro" id="IPR020070">
    <property type="entry name" value="Ribosomal_bL9_N"/>
</dbReference>
<sequence length="295" mass="32247">MSFTMRPTLLPQCTSGLRRMSNIGLQEWRSGQQVRGKKTLANTPTTVTVRLTKDVPTFGRKGTYVPISIGRMRNEFFPTRTAEYVSSAQLKDMKAKNISAERDFQFGVPDPTLATAAEIQPQRLSKRTVEVEKLAASLPKRSTELLAMLLPPVMEFRRRAHAPTVPTTPETPAPVKRERPFSSAAADLLAAQTAAPSKASSSSATSIYGAIYPADVVSRITHILSENQEASRIVLGTDDVKFVNLLSQEAADADKIRHLGDFKIEVRVKGGEVPVERLVRVLPTEGEDATVSSSS</sequence>